<organism evidence="3 4">
    <name type="scientific">Rhipicephalus sanguineus</name>
    <name type="common">Brown dog tick</name>
    <name type="synonym">Ixodes sanguineus</name>
    <dbReference type="NCBI Taxonomy" id="34632"/>
    <lineage>
        <taxon>Eukaryota</taxon>
        <taxon>Metazoa</taxon>
        <taxon>Ecdysozoa</taxon>
        <taxon>Arthropoda</taxon>
        <taxon>Chelicerata</taxon>
        <taxon>Arachnida</taxon>
        <taxon>Acari</taxon>
        <taxon>Parasitiformes</taxon>
        <taxon>Ixodida</taxon>
        <taxon>Ixodoidea</taxon>
        <taxon>Ixodidae</taxon>
        <taxon>Rhipicephalinae</taxon>
        <taxon>Rhipicephalus</taxon>
        <taxon>Rhipicephalus</taxon>
    </lineage>
</organism>
<feature type="compositionally biased region" description="Polar residues" evidence="2">
    <location>
        <begin position="444"/>
        <end position="459"/>
    </location>
</feature>
<feature type="region of interest" description="Disordered" evidence="2">
    <location>
        <begin position="28"/>
        <end position="141"/>
    </location>
</feature>
<proteinExistence type="predicted"/>
<feature type="compositionally biased region" description="Polar residues" evidence="2">
    <location>
        <begin position="67"/>
        <end position="78"/>
    </location>
</feature>
<protein>
    <submittedName>
        <fullName evidence="3">Uncharacterized protein</fullName>
    </submittedName>
</protein>
<accession>A0A9D4TCN4</accession>
<feature type="compositionally biased region" description="Basic and acidic residues" evidence="2">
    <location>
        <begin position="99"/>
        <end position="110"/>
    </location>
</feature>
<evidence type="ECO:0000313" key="4">
    <source>
        <dbReference type="Proteomes" id="UP000821837"/>
    </source>
</evidence>
<feature type="compositionally biased region" description="Basic and acidic residues" evidence="2">
    <location>
        <begin position="56"/>
        <end position="66"/>
    </location>
</feature>
<dbReference type="AlphaFoldDB" id="A0A9D4TCN4"/>
<comment type="caution">
    <text evidence="3">The sequence shown here is derived from an EMBL/GenBank/DDBJ whole genome shotgun (WGS) entry which is preliminary data.</text>
</comment>
<feature type="compositionally biased region" description="Polar residues" evidence="2">
    <location>
        <begin position="125"/>
        <end position="135"/>
    </location>
</feature>
<reference evidence="3" key="2">
    <citation type="submission" date="2021-09" db="EMBL/GenBank/DDBJ databases">
        <authorList>
            <person name="Jia N."/>
            <person name="Wang J."/>
            <person name="Shi W."/>
            <person name="Du L."/>
            <person name="Sun Y."/>
            <person name="Zhan W."/>
            <person name="Jiang J."/>
            <person name="Wang Q."/>
            <person name="Zhang B."/>
            <person name="Ji P."/>
            <person name="Sakyi L.B."/>
            <person name="Cui X."/>
            <person name="Yuan T."/>
            <person name="Jiang B."/>
            <person name="Yang W."/>
            <person name="Lam T.T.-Y."/>
            <person name="Chang Q."/>
            <person name="Ding S."/>
            <person name="Wang X."/>
            <person name="Zhu J."/>
            <person name="Ruan X."/>
            <person name="Zhao L."/>
            <person name="Wei J."/>
            <person name="Que T."/>
            <person name="Du C."/>
            <person name="Cheng J."/>
            <person name="Dai P."/>
            <person name="Han X."/>
            <person name="Huang E."/>
            <person name="Gao Y."/>
            <person name="Liu J."/>
            <person name="Shao H."/>
            <person name="Ye R."/>
            <person name="Li L."/>
            <person name="Wei W."/>
            <person name="Wang X."/>
            <person name="Wang C."/>
            <person name="Huo Q."/>
            <person name="Li W."/>
            <person name="Guo W."/>
            <person name="Chen H."/>
            <person name="Chen S."/>
            <person name="Zhou L."/>
            <person name="Zhou L."/>
            <person name="Ni X."/>
            <person name="Tian J."/>
            <person name="Zhou Y."/>
            <person name="Sheng Y."/>
            <person name="Liu T."/>
            <person name="Pan Y."/>
            <person name="Xia L."/>
            <person name="Li J."/>
            <person name="Zhao F."/>
            <person name="Cao W."/>
        </authorList>
    </citation>
    <scope>NUCLEOTIDE SEQUENCE</scope>
    <source>
        <strain evidence="3">Rsan-2018</strain>
        <tissue evidence="3">Larvae</tissue>
    </source>
</reference>
<feature type="compositionally biased region" description="Low complexity" evidence="2">
    <location>
        <begin position="355"/>
        <end position="366"/>
    </location>
</feature>
<evidence type="ECO:0000256" key="2">
    <source>
        <dbReference type="SAM" id="MobiDB-lite"/>
    </source>
</evidence>
<dbReference type="Gene3D" id="3.40.50.1110">
    <property type="entry name" value="SGNH hydrolase"/>
    <property type="match status" value="1"/>
</dbReference>
<feature type="coiled-coil region" evidence="1">
    <location>
        <begin position="1"/>
        <end position="28"/>
    </location>
</feature>
<dbReference type="Proteomes" id="UP000821837">
    <property type="component" value="Unassembled WGS sequence"/>
</dbReference>
<name>A0A9D4TCN4_RHISA</name>
<feature type="region of interest" description="Disordered" evidence="2">
    <location>
        <begin position="394"/>
        <end position="459"/>
    </location>
</feature>
<dbReference type="InterPro" id="IPR036514">
    <property type="entry name" value="SGNH_hydro_sf"/>
</dbReference>
<gene>
    <name evidence="3" type="ORF">HPB52_024229</name>
</gene>
<feature type="region of interest" description="Disordered" evidence="2">
    <location>
        <begin position="347"/>
        <end position="366"/>
    </location>
</feature>
<keyword evidence="4" id="KW-1185">Reference proteome</keyword>
<dbReference type="EMBL" id="JABSTV010001031">
    <property type="protein sequence ID" value="KAH7985251.1"/>
    <property type="molecule type" value="Genomic_DNA"/>
</dbReference>
<dbReference type="SUPFAM" id="SSF52266">
    <property type="entry name" value="SGNH hydrolase"/>
    <property type="match status" value="1"/>
</dbReference>
<dbReference type="VEuPathDB" id="VectorBase:RSAN_029745"/>
<sequence>MKELVQELSTERTLREELSTKVAALQAEVDKLRPSKGHLDTDDTDVHTGDALFTEQKNELQPRDSEQQNTAKVLSNSMAKDETEEDREAGPWLKVGKNNRVENPTKEKATTQRSNEQSVPKKWNQPKQQLRYTQSQHRRSVVLGDSNAHRLKRQLHKDVSDWRLRVTTKPGATMEETLLRAEKEIEQANSAETKLQLILHVGSTDILNEKEPHRSIEQLKQKLTAWSQADPQHHYILCATPELTPRGPHVVTACREWNKQANELCTMLGPQVEFFSTTNQMDGDYLEDIHYTEATGTHVGHLLAMKARTGSLATQQRRHELFDSEPSCRLCGAAEETVTHVLQDCPRLHDKPRTSPSLPELLGLSGQTEENHFDRVNYTKDLLLRWDRLNREVATTSARETPHTPSSAAPRTNTPPPCGNGSKQTDEKLAGPVMLQDPSREQWLRQSTSITELPNTAAG</sequence>
<feature type="compositionally biased region" description="Basic and acidic residues" evidence="2">
    <location>
        <begin position="28"/>
        <end position="48"/>
    </location>
</feature>
<feature type="compositionally biased region" description="Polar residues" evidence="2">
    <location>
        <begin position="394"/>
        <end position="412"/>
    </location>
</feature>
<reference evidence="3" key="1">
    <citation type="journal article" date="2020" name="Cell">
        <title>Large-Scale Comparative Analyses of Tick Genomes Elucidate Their Genetic Diversity and Vector Capacities.</title>
        <authorList>
            <consortium name="Tick Genome and Microbiome Consortium (TIGMIC)"/>
            <person name="Jia N."/>
            <person name="Wang J."/>
            <person name="Shi W."/>
            <person name="Du L."/>
            <person name="Sun Y."/>
            <person name="Zhan W."/>
            <person name="Jiang J.F."/>
            <person name="Wang Q."/>
            <person name="Zhang B."/>
            <person name="Ji P."/>
            <person name="Bell-Sakyi L."/>
            <person name="Cui X.M."/>
            <person name="Yuan T.T."/>
            <person name="Jiang B.G."/>
            <person name="Yang W.F."/>
            <person name="Lam T.T."/>
            <person name="Chang Q.C."/>
            <person name="Ding S.J."/>
            <person name="Wang X.J."/>
            <person name="Zhu J.G."/>
            <person name="Ruan X.D."/>
            <person name="Zhao L."/>
            <person name="Wei J.T."/>
            <person name="Ye R.Z."/>
            <person name="Que T.C."/>
            <person name="Du C.H."/>
            <person name="Zhou Y.H."/>
            <person name="Cheng J.X."/>
            <person name="Dai P.F."/>
            <person name="Guo W.B."/>
            <person name="Han X.H."/>
            <person name="Huang E.J."/>
            <person name="Li L.F."/>
            <person name="Wei W."/>
            <person name="Gao Y.C."/>
            <person name="Liu J.Z."/>
            <person name="Shao H.Z."/>
            <person name="Wang X."/>
            <person name="Wang C.C."/>
            <person name="Yang T.C."/>
            <person name="Huo Q.B."/>
            <person name="Li W."/>
            <person name="Chen H.Y."/>
            <person name="Chen S.E."/>
            <person name="Zhou L.G."/>
            <person name="Ni X.B."/>
            <person name="Tian J.H."/>
            <person name="Sheng Y."/>
            <person name="Liu T."/>
            <person name="Pan Y.S."/>
            <person name="Xia L.Y."/>
            <person name="Li J."/>
            <person name="Zhao F."/>
            <person name="Cao W.C."/>
        </authorList>
    </citation>
    <scope>NUCLEOTIDE SEQUENCE</scope>
    <source>
        <strain evidence="3">Rsan-2018</strain>
    </source>
</reference>
<keyword evidence="1" id="KW-0175">Coiled coil</keyword>
<evidence type="ECO:0000256" key="1">
    <source>
        <dbReference type="SAM" id="Coils"/>
    </source>
</evidence>
<evidence type="ECO:0000313" key="3">
    <source>
        <dbReference type="EMBL" id="KAH7985251.1"/>
    </source>
</evidence>